<dbReference type="KEGG" id="tje:TJEJU_2108"/>
<name>A0A238U9Z2_9FLAO</name>
<protein>
    <submittedName>
        <fullName evidence="2">Uncharacterized protein</fullName>
    </submittedName>
</protein>
<dbReference type="EMBL" id="LT899436">
    <property type="protein sequence ID" value="SNR15806.1"/>
    <property type="molecule type" value="Genomic_DNA"/>
</dbReference>
<feature type="compositionally biased region" description="Gly residues" evidence="1">
    <location>
        <begin position="164"/>
        <end position="184"/>
    </location>
</feature>
<proteinExistence type="predicted"/>
<evidence type="ECO:0000313" key="2">
    <source>
        <dbReference type="EMBL" id="SNR15806.1"/>
    </source>
</evidence>
<gene>
    <name evidence="2" type="ORF">TJEJU_2108</name>
</gene>
<organism evidence="2 3">
    <name type="scientific">Tenacibaculum jejuense</name>
    <dbReference type="NCBI Taxonomy" id="584609"/>
    <lineage>
        <taxon>Bacteria</taxon>
        <taxon>Pseudomonadati</taxon>
        <taxon>Bacteroidota</taxon>
        <taxon>Flavobacteriia</taxon>
        <taxon>Flavobacteriales</taxon>
        <taxon>Flavobacteriaceae</taxon>
        <taxon>Tenacibaculum</taxon>
    </lineage>
</organism>
<keyword evidence="3" id="KW-1185">Reference proteome</keyword>
<dbReference type="Proteomes" id="UP000215214">
    <property type="component" value="Chromosome TJEJU"/>
</dbReference>
<feature type="region of interest" description="Disordered" evidence="1">
    <location>
        <begin position="138"/>
        <end position="184"/>
    </location>
</feature>
<evidence type="ECO:0000313" key="3">
    <source>
        <dbReference type="Proteomes" id="UP000215214"/>
    </source>
</evidence>
<sequence length="184" mass="20528">MKEINLNDTKFSSRAYTGVLPMVLNDRGYYVLNHDLLLENQQLYGRISLTPYNVPAINGFPEYERTIGFLHGYTGDDPYLITFFDFELQTPIIFRSLGIVDYYPVYFDGLILTRPSAYRDLDATDLIDQQNILNAMHPDGIPEDYTPYKQYTVRDGNGNDGQPSSGGGRTGTPTQGGSGGSTTS</sequence>
<evidence type="ECO:0000256" key="1">
    <source>
        <dbReference type="SAM" id="MobiDB-lite"/>
    </source>
</evidence>
<dbReference type="AlphaFoldDB" id="A0A238U9Z2"/>
<accession>A0A238U9Z2</accession>
<dbReference type="RefSeq" id="WP_095071860.1">
    <property type="nucleotide sequence ID" value="NZ_LT899436.1"/>
</dbReference>
<reference evidence="2 3" key="1">
    <citation type="submission" date="2017-07" db="EMBL/GenBank/DDBJ databases">
        <authorList>
            <person name="Sun Z.S."/>
            <person name="Albrecht U."/>
            <person name="Echele G."/>
            <person name="Lee C.C."/>
        </authorList>
    </citation>
    <scope>NUCLEOTIDE SEQUENCE [LARGE SCALE GENOMIC DNA]</scope>
    <source>
        <strain evidence="3">type strain: KCTC 22618</strain>
    </source>
</reference>